<dbReference type="STRING" id="574650.SAMN04487966_10436"/>
<sequence>MPSRSRSGGSGSGYAANSYRTEGLVLRTYSLGEADRIIVLLTPQHGQVRAVAKGVRRTTSKFGATLEPFMLSKLQLVRGRNLDIITQAESVRPYGSLIAADYDGYTAASAMVETAERLTLAEVPGSPVPDDGPGTSQLQAGVPGRVTAPTQYRLLHGALAALARRAHAPRLLLDSYLLRALSTAGWAPTFTHCARCGGPGPHRSVNVTLGGTVCPDCRLPGSSTPAPESIALLAALLAGDWEVADAAPSGARREAAGIVAGYLQFHLERHLKSMSVMDQYR</sequence>
<dbReference type="PANTHER" id="PTHR33991">
    <property type="entry name" value="DNA REPAIR PROTEIN RECO"/>
    <property type="match status" value="1"/>
</dbReference>
<dbReference type="AlphaFoldDB" id="A0A1I7MK98"/>
<dbReference type="PANTHER" id="PTHR33991:SF1">
    <property type="entry name" value="DNA REPAIR PROTEIN RECO"/>
    <property type="match status" value="1"/>
</dbReference>
<evidence type="ECO:0000259" key="9">
    <source>
        <dbReference type="Pfam" id="PF11967"/>
    </source>
</evidence>
<evidence type="ECO:0000256" key="2">
    <source>
        <dbReference type="ARBA" id="ARBA00007452"/>
    </source>
</evidence>
<keyword evidence="6 8" id="KW-0234">DNA repair</keyword>
<dbReference type="GO" id="GO:0006310">
    <property type="term" value="P:DNA recombination"/>
    <property type="evidence" value="ECO:0007669"/>
    <property type="project" value="UniProtKB-UniRule"/>
</dbReference>
<dbReference type="GO" id="GO:0043590">
    <property type="term" value="C:bacterial nucleoid"/>
    <property type="evidence" value="ECO:0007669"/>
    <property type="project" value="TreeGrafter"/>
</dbReference>
<dbReference type="InterPro" id="IPR037278">
    <property type="entry name" value="ARFGAP/RecO"/>
</dbReference>
<evidence type="ECO:0000256" key="5">
    <source>
        <dbReference type="ARBA" id="ARBA00023172"/>
    </source>
</evidence>
<reference evidence="10 11" key="1">
    <citation type="submission" date="2016-10" db="EMBL/GenBank/DDBJ databases">
        <authorList>
            <person name="de Groot N.N."/>
        </authorList>
    </citation>
    <scope>NUCLEOTIDE SEQUENCE [LARGE SCALE GENOMIC DNA]</scope>
    <source>
        <strain evidence="10 11">CGMCC 1.7054</strain>
    </source>
</reference>
<dbReference type="GO" id="GO:0006302">
    <property type="term" value="P:double-strand break repair"/>
    <property type="evidence" value="ECO:0007669"/>
    <property type="project" value="TreeGrafter"/>
</dbReference>
<accession>A0A1I7MK98</accession>
<comment type="similarity">
    <text evidence="2 8">Belongs to the RecO family.</text>
</comment>
<dbReference type="Proteomes" id="UP000198881">
    <property type="component" value="Unassembled WGS sequence"/>
</dbReference>
<dbReference type="InterPro" id="IPR003717">
    <property type="entry name" value="RecO"/>
</dbReference>
<protein>
    <recommendedName>
        <fullName evidence="3 8">DNA repair protein RecO</fullName>
    </recommendedName>
    <alternativeName>
        <fullName evidence="7 8">Recombination protein O</fullName>
    </alternativeName>
</protein>
<keyword evidence="11" id="KW-1185">Reference proteome</keyword>
<evidence type="ECO:0000256" key="7">
    <source>
        <dbReference type="ARBA" id="ARBA00033409"/>
    </source>
</evidence>
<dbReference type="RefSeq" id="WP_091696164.1">
    <property type="nucleotide sequence ID" value="NZ_FPCG01000004.1"/>
</dbReference>
<evidence type="ECO:0000256" key="1">
    <source>
        <dbReference type="ARBA" id="ARBA00003065"/>
    </source>
</evidence>
<dbReference type="NCBIfam" id="TIGR00613">
    <property type="entry name" value="reco"/>
    <property type="match status" value="1"/>
</dbReference>
<evidence type="ECO:0000256" key="3">
    <source>
        <dbReference type="ARBA" id="ARBA00021310"/>
    </source>
</evidence>
<dbReference type="InterPro" id="IPR022572">
    <property type="entry name" value="DNA_rep/recomb_RecO_N"/>
</dbReference>
<dbReference type="Gene3D" id="2.40.50.140">
    <property type="entry name" value="Nucleic acid-binding proteins"/>
    <property type="match status" value="1"/>
</dbReference>
<comment type="function">
    <text evidence="1 8">Involved in DNA repair and RecF pathway recombination.</text>
</comment>
<keyword evidence="5 8" id="KW-0233">DNA recombination</keyword>
<dbReference type="InterPro" id="IPR012340">
    <property type="entry name" value="NA-bd_OB-fold"/>
</dbReference>
<dbReference type="EMBL" id="FPCG01000004">
    <property type="protein sequence ID" value="SFV22326.1"/>
    <property type="molecule type" value="Genomic_DNA"/>
</dbReference>
<gene>
    <name evidence="8" type="primary">recO</name>
    <name evidence="10" type="ORF">SAMN04487966_10436</name>
</gene>
<dbReference type="Gene3D" id="1.20.1440.120">
    <property type="entry name" value="Recombination protein O, C-terminal domain"/>
    <property type="match status" value="1"/>
</dbReference>
<keyword evidence="4 8" id="KW-0227">DNA damage</keyword>
<evidence type="ECO:0000313" key="11">
    <source>
        <dbReference type="Proteomes" id="UP000198881"/>
    </source>
</evidence>
<organism evidence="10 11">
    <name type="scientific">Micrococcus terreus</name>
    <dbReference type="NCBI Taxonomy" id="574650"/>
    <lineage>
        <taxon>Bacteria</taxon>
        <taxon>Bacillati</taxon>
        <taxon>Actinomycetota</taxon>
        <taxon>Actinomycetes</taxon>
        <taxon>Micrococcales</taxon>
        <taxon>Micrococcaceae</taxon>
        <taxon>Micrococcus</taxon>
    </lineage>
</organism>
<proteinExistence type="inferred from homology"/>
<name>A0A1I7MK98_9MICC</name>
<dbReference type="SUPFAM" id="SSF57863">
    <property type="entry name" value="ArfGap/RecO-like zinc finger"/>
    <property type="match status" value="1"/>
</dbReference>
<feature type="domain" description="DNA replication/recombination mediator RecO N-terminal" evidence="9">
    <location>
        <begin position="19"/>
        <end position="94"/>
    </location>
</feature>
<evidence type="ECO:0000256" key="4">
    <source>
        <dbReference type="ARBA" id="ARBA00022763"/>
    </source>
</evidence>
<dbReference type="Pfam" id="PF11967">
    <property type="entry name" value="RecO_N"/>
    <property type="match status" value="1"/>
</dbReference>
<dbReference type="InterPro" id="IPR042242">
    <property type="entry name" value="RecO_C"/>
</dbReference>
<evidence type="ECO:0000313" key="10">
    <source>
        <dbReference type="EMBL" id="SFV22326.1"/>
    </source>
</evidence>
<dbReference type="Pfam" id="PF02565">
    <property type="entry name" value="RecO_C"/>
    <property type="match status" value="1"/>
</dbReference>
<evidence type="ECO:0000256" key="6">
    <source>
        <dbReference type="ARBA" id="ARBA00023204"/>
    </source>
</evidence>
<dbReference type="SUPFAM" id="SSF50249">
    <property type="entry name" value="Nucleic acid-binding proteins"/>
    <property type="match status" value="1"/>
</dbReference>
<evidence type="ECO:0000256" key="8">
    <source>
        <dbReference type="HAMAP-Rule" id="MF_00201"/>
    </source>
</evidence>
<dbReference type="OrthoDB" id="9812244at2"/>
<dbReference type="HAMAP" id="MF_00201">
    <property type="entry name" value="RecO"/>
    <property type="match status" value="1"/>
</dbReference>